<evidence type="ECO:0000313" key="2">
    <source>
        <dbReference type="EMBL" id="GAA1679965.1"/>
    </source>
</evidence>
<accession>A0ABN2H0L0</accession>
<feature type="compositionally biased region" description="Pro residues" evidence="1">
    <location>
        <begin position="232"/>
        <end position="254"/>
    </location>
</feature>
<proteinExistence type="predicted"/>
<evidence type="ECO:0000256" key="1">
    <source>
        <dbReference type="SAM" id="MobiDB-lite"/>
    </source>
</evidence>
<feature type="region of interest" description="Disordered" evidence="1">
    <location>
        <begin position="180"/>
        <end position="200"/>
    </location>
</feature>
<comment type="caution">
    <text evidence="2">The sequence shown here is derived from an EMBL/GenBank/DDBJ whole genome shotgun (WGS) entry which is preliminary data.</text>
</comment>
<name>A0ABN2H0L0_9ACTN</name>
<gene>
    <name evidence="2" type="ORF">GCM10009765_31460</name>
</gene>
<keyword evidence="3" id="KW-1185">Reference proteome</keyword>
<feature type="compositionally biased region" description="Polar residues" evidence="1">
    <location>
        <begin position="180"/>
        <end position="189"/>
    </location>
</feature>
<reference evidence="2 3" key="1">
    <citation type="journal article" date="2019" name="Int. J. Syst. Evol. Microbiol.">
        <title>The Global Catalogue of Microorganisms (GCM) 10K type strain sequencing project: providing services to taxonomists for standard genome sequencing and annotation.</title>
        <authorList>
            <consortium name="The Broad Institute Genomics Platform"/>
            <consortium name="The Broad Institute Genome Sequencing Center for Infectious Disease"/>
            <person name="Wu L."/>
            <person name="Ma J."/>
        </authorList>
    </citation>
    <scope>NUCLEOTIDE SEQUENCE [LARGE SCALE GENOMIC DNA]</scope>
    <source>
        <strain evidence="2 3">JCM 14718</strain>
    </source>
</reference>
<dbReference type="Proteomes" id="UP001500618">
    <property type="component" value="Unassembled WGS sequence"/>
</dbReference>
<protein>
    <submittedName>
        <fullName evidence="2">Uncharacterized protein</fullName>
    </submittedName>
</protein>
<feature type="compositionally biased region" description="Basic and acidic residues" evidence="1">
    <location>
        <begin position="213"/>
        <end position="225"/>
    </location>
</feature>
<sequence length="254" mass="26828">MTVPGVGSSEPTRSGFAAGMRKASAAQKRFQGSRPKTWALLGAGGESLKKSSVDVIARAATLAAYNEAVYAGWLATQTVHVDLATFAVPAAATVVGTLLTKGPENLRAIGKGKVEQERTRNAEKLLTELTEARDAAYHLIATQGQQIDQLTGAVAELIASSSRQQLVIDGLVARAVGQPTSPAAVSPQRSAAPPDPYLVQLDPGITARTYRINERARQAAQEARRRNVRSGPEPPDQGNPPPPRPSPRPQSPHP</sequence>
<organism evidence="2 3">
    <name type="scientific">Fodinicola feengrottensis</name>
    <dbReference type="NCBI Taxonomy" id="435914"/>
    <lineage>
        <taxon>Bacteria</taxon>
        <taxon>Bacillati</taxon>
        <taxon>Actinomycetota</taxon>
        <taxon>Actinomycetes</taxon>
        <taxon>Mycobacteriales</taxon>
        <taxon>Fodinicola</taxon>
    </lineage>
</organism>
<feature type="region of interest" description="Disordered" evidence="1">
    <location>
        <begin position="213"/>
        <end position="254"/>
    </location>
</feature>
<evidence type="ECO:0000313" key="3">
    <source>
        <dbReference type="Proteomes" id="UP001500618"/>
    </source>
</evidence>
<dbReference type="EMBL" id="BAAANY010000009">
    <property type="protein sequence ID" value="GAA1679965.1"/>
    <property type="molecule type" value="Genomic_DNA"/>
</dbReference>